<organism evidence="2 3">
    <name type="scientific">Sordaria macrospora</name>
    <dbReference type="NCBI Taxonomy" id="5147"/>
    <lineage>
        <taxon>Eukaryota</taxon>
        <taxon>Fungi</taxon>
        <taxon>Dikarya</taxon>
        <taxon>Ascomycota</taxon>
        <taxon>Pezizomycotina</taxon>
        <taxon>Sordariomycetes</taxon>
        <taxon>Sordariomycetidae</taxon>
        <taxon>Sordariales</taxon>
        <taxon>Sordariaceae</taxon>
        <taxon>Sordaria</taxon>
    </lineage>
</organism>
<accession>A0A8S8ZJB4</accession>
<proteinExistence type="predicted"/>
<dbReference type="VEuPathDB" id="FungiDB:SMAC_12820"/>
<sequence>MVASTLRRTWSIVRPRRDLEPPLAPTELPRNRNTLQKAIAENTDTTESQMSKSSSPYPSQRPRERQLFENSQATQHFHIFAFAQLSSTSCRTHAHPIADFKTSRHIGR</sequence>
<feature type="compositionally biased region" description="Low complexity" evidence="1">
    <location>
        <begin position="48"/>
        <end position="60"/>
    </location>
</feature>
<feature type="region of interest" description="Disordered" evidence="1">
    <location>
        <begin position="15"/>
        <end position="65"/>
    </location>
</feature>
<protein>
    <submittedName>
        <fullName evidence="2">Uncharacterized protein</fullName>
    </submittedName>
</protein>
<reference evidence="2 3" key="1">
    <citation type="submission" date="2017-07" db="EMBL/GenBank/DDBJ databases">
        <title>Genome sequence of the Sordaria macrospora wild type strain R19027.</title>
        <authorList>
            <person name="Nowrousian M."/>
            <person name="Teichert I."/>
            <person name="Kueck U."/>
        </authorList>
    </citation>
    <scope>NUCLEOTIDE SEQUENCE [LARGE SCALE GENOMIC DNA]</scope>
    <source>
        <strain evidence="2 3">R19027</strain>
        <tissue evidence="2">Mycelium</tissue>
    </source>
</reference>
<dbReference type="Proteomes" id="UP000433876">
    <property type="component" value="Unassembled WGS sequence"/>
</dbReference>
<evidence type="ECO:0000256" key="1">
    <source>
        <dbReference type="SAM" id="MobiDB-lite"/>
    </source>
</evidence>
<feature type="compositionally biased region" description="Polar residues" evidence="1">
    <location>
        <begin position="31"/>
        <end position="47"/>
    </location>
</feature>
<dbReference type="AlphaFoldDB" id="A0A8S8ZJB4"/>
<evidence type="ECO:0000313" key="3">
    <source>
        <dbReference type="Proteomes" id="UP000433876"/>
    </source>
</evidence>
<comment type="caution">
    <text evidence="2">The sequence shown here is derived from an EMBL/GenBank/DDBJ whole genome shotgun (WGS) entry which is preliminary data.</text>
</comment>
<evidence type="ECO:0000313" key="2">
    <source>
        <dbReference type="EMBL" id="KAA8628565.1"/>
    </source>
</evidence>
<gene>
    <name evidence="2" type="ORF">SMACR_12820</name>
</gene>
<name>A0A8S8ZJB4_SORMA</name>
<dbReference type="EMBL" id="NMPR01000176">
    <property type="protein sequence ID" value="KAA8628565.1"/>
    <property type="molecule type" value="Genomic_DNA"/>
</dbReference>